<evidence type="ECO:0000313" key="4">
    <source>
        <dbReference type="Proteomes" id="UP000179113"/>
    </source>
</evidence>
<evidence type="ECO:0000313" key="3">
    <source>
        <dbReference type="EMBL" id="OGC69577.1"/>
    </source>
</evidence>
<dbReference type="AlphaFoldDB" id="A0A1F4WJJ0"/>
<dbReference type="EMBL" id="MEWA01000019">
    <property type="protein sequence ID" value="OGC69577.1"/>
    <property type="molecule type" value="Genomic_DNA"/>
</dbReference>
<evidence type="ECO:0000256" key="1">
    <source>
        <dbReference type="SAM" id="Phobius"/>
    </source>
</evidence>
<keyword evidence="1" id="KW-0472">Membrane</keyword>
<dbReference type="PANTHER" id="PTHR30383">
    <property type="entry name" value="THIOESTERASE 1/PROTEASE 1/LYSOPHOSPHOLIPASE L1"/>
    <property type="match status" value="1"/>
</dbReference>
<dbReference type="Proteomes" id="UP000179113">
    <property type="component" value="Unassembled WGS sequence"/>
</dbReference>
<dbReference type="SUPFAM" id="SSF52266">
    <property type="entry name" value="SGNH hydrolase"/>
    <property type="match status" value="1"/>
</dbReference>
<evidence type="ECO:0000259" key="2">
    <source>
        <dbReference type="Pfam" id="PF13472"/>
    </source>
</evidence>
<feature type="domain" description="SGNH hydrolase-type esterase" evidence="2">
    <location>
        <begin position="57"/>
        <end position="237"/>
    </location>
</feature>
<feature type="transmembrane region" description="Helical" evidence="1">
    <location>
        <begin position="6"/>
        <end position="25"/>
    </location>
</feature>
<protein>
    <recommendedName>
        <fullName evidence="2">SGNH hydrolase-type esterase domain-containing protein</fullName>
    </recommendedName>
</protein>
<keyword evidence="1" id="KW-0812">Transmembrane</keyword>
<dbReference type="InterPro" id="IPR051532">
    <property type="entry name" value="Ester_Hydrolysis_Enzymes"/>
</dbReference>
<keyword evidence="1" id="KW-1133">Transmembrane helix</keyword>
<dbReference type="InterPro" id="IPR036514">
    <property type="entry name" value="SGNH_hydro_sf"/>
</dbReference>
<dbReference type="GO" id="GO:0004622">
    <property type="term" value="F:phosphatidylcholine lysophospholipase activity"/>
    <property type="evidence" value="ECO:0007669"/>
    <property type="project" value="TreeGrafter"/>
</dbReference>
<organism evidence="3 4">
    <name type="scientific">candidate division WWE3 bacterium RIFOXYC1_FULL_39_7</name>
    <dbReference type="NCBI Taxonomy" id="1802643"/>
    <lineage>
        <taxon>Bacteria</taxon>
        <taxon>Katanobacteria</taxon>
    </lineage>
</organism>
<dbReference type="PANTHER" id="PTHR30383:SF5">
    <property type="entry name" value="SGNH HYDROLASE-TYPE ESTERASE DOMAIN-CONTAINING PROTEIN"/>
    <property type="match status" value="1"/>
</dbReference>
<name>A0A1F4WJJ0_UNCKA</name>
<reference evidence="3 4" key="1">
    <citation type="journal article" date="2016" name="Nat. Commun.">
        <title>Thousands of microbial genomes shed light on interconnected biogeochemical processes in an aquifer system.</title>
        <authorList>
            <person name="Anantharaman K."/>
            <person name="Brown C.T."/>
            <person name="Hug L.A."/>
            <person name="Sharon I."/>
            <person name="Castelle C.J."/>
            <person name="Probst A.J."/>
            <person name="Thomas B.C."/>
            <person name="Singh A."/>
            <person name="Wilkins M.J."/>
            <person name="Karaoz U."/>
            <person name="Brodie E.L."/>
            <person name="Williams K.H."/>
            <person name="Hubbard S.S."/>
            <person name="Banfield J.F."/>
        </authorList>
    </citation>
    <scope>NUCLEOTIDE SEQUENCE [LARGE SCALE GENOMIC DNA]</scope>
</reference>
<dbReference type="Gene3D" id="3.40.50.1110">
    <property type="entry name" value="SGNH hydrolase"/>
    <property type="match status" value="1"/>
</dbReference>
<comment type="caution">
    <text evidence="3">The sequence shown here is derived from an EMBL/GenBank/DDBJ whole genome shotgun (WGS) entry which is preliminary data.</text>
</comment>
<gene>
    <name evidence="3" type="ORF">A2415_03310</name>
</gene>
<proteinExistence type="predicted"/>
<accession>A0A1F4WJJ0</accession>
<dbReference type="InterPro" id="IPR013830">
    <property type="entry name" value="SGNH_hydro"/>
</dbReference>
<sequence>MKFIKVISAFLLIFFYLFFSYIRFYNFIGDNNLKSPFQITTFTIENPMFDNQVKYVALGDSLSAGVGCDTIEETFVYSYAKELSEKFGNVSAINMSYPGDTTDKVIANQVPRAIEQQPDYVTLLIGVNDMHNKKTLKQFEQNFTLILNELLTKTNAQIKVINLPYLGSESLVYPPFNFLLKYRTEQFNEVLADLEIIKNNPRLSLTDLYSTTYLLSQQDSLYYSQDLFHPSARGYAAWGDVINAN</sequence>
<dbReference type="Pfam" id="PF13472">
    <property type="entry name" value="Lipase_GDSL_2"/>
    <property type="match status" value="1"/>
</dbReference>